<sequence>MGGGGGAGAGAQGAGGKKQVESHFSIQLVKFGDSDPAYDKFMEAARDRWQNVIVGDVYDIRGVSSDQLFLDVFKGIKPTPEIPGVVDIDDIVIGYQFAKMDGRGEVLGGTFIIQSRTDDIGAFPVSAAMTFDIADVKAMAKDGSFETVVLHEMGHALGFSADMWASFESKCGKTCKVFDAGTPHGCKASDKYKALGLPGQLALDHSGKPKDGSYCAHWDEATLGDELMTPYMNTGGANPLTAITIAAFEDMGYTVNYDAADSAELISPAPANWREHTVSRMLQRRRQAPQHAPGRLGPQI</sequence>
<dbReference type="PANTHER" id="PTHR10942:SF0">
    <property type="entry name" value="LEISHMANOLYSIN-LIKE PEPTIDASE"/>
    <property type="match status" value="1"/>
</dbReference>
<name>A0A836CL50_9STRA</name>
<keyword evidence="3 7" id="KW-0479">Metal-binding</keyword>
<keyword evidence="6 7" id="KW-0482">Metalloprotease</keyword>
<dbReference type="AlphaFoldDB" id="A0A836CL50"/>
<evidence type="ECO:0000256" key="4">
    <source>
        <dbReference type="ARBA" id="ARBA00022801"/>
    </source>
</evidence>
<gene>
    <name evidence="8" type="ORF">JKP88DRAFT_261971</name>
</gene>
<dbReference type="GO" id="GO:0005737">
    <property type="term" value="C:cytoplasm"/>
    <property type="evidence" value="ECO:0007669"/>
    <property type="project" value="TreeGrafter"/>
</dbReference>
<keyword evidence="2" id="KW-0645">Protease</keyword>
<evidence type="ECO:0000256" key="5">
    <source>
        <dbReference type="ARBA" id="ARBA00022833"/>
    </source>
</evidence>
<dbReference type="GO" id="GO:0046872">
    <property type="term" value="F:metal ion binding"/>
    <property type="evidence" value="ECO:0007669"/>
    <property type="project" value="UniProtKB-KW"/>
</dbReference>
<dbReference type="Proteomes" id="UP000664859">
    <property type="component" value="Unassembled WGS sequence"/>
</dbReference>
<evidence type="ECO:0000256" key="6">
    <source>
        <dbReference type="ARBA" id="ARBA00023049"/>
    </source>
</evidence>
<reference evidence="8" key="1">
    <citation type="submission" date="2021-02" db="EMBL/GenBank/DDBJ databases">
        <title>First Annotated Genome of the Yellow-green Alga Tribonema minus.</title>
        <authorList>
            <person name="Mahan K.M."/>
        </authorList>
    </citation>
    <scope>NUCLEOTIDE SEQUENCE</scope>
    <source>
        <strain evidence="8">UTEX B ZZ1240</strain>
    </source>
</reference>
<keyword evidence="9" id="KW-1185">Reference proteome</keyword>
<dbReference type="GO" id="GO:0006508">
    <property type="term" value="P:proteolysis"/>
    <property type="evidence" value="ECO:0007669"/>
    <property type="project" value="UniProtKB-KW"/>
</dbReference>
<dbReference type="InterPro" id="IPR024079">
    <property type="entry name" value="MetalloPept_cat_dom_sf"/>
</dbReference>
<evidence type="ECO:0000256" key="2">
    <source>
        <dbReference type="ARBA" id="ARBA00022670"/>
    </source>
</evidence>
<dbReference type="GO" id="GO:0016020">
    <property type="term" value="C:membrane"/>
    <property type="evidence" value="ECO:0007669"/>
    <property type="project" value="InterPro"/>
</dbReference>
<dbReference type="Gene3D" id="3.40.390.10">
    <property type="entry name" value="Collagenase (Catalytic Domain)"/>
    <property type="match status" value="1"/>
</dbReference>
<keyword evidence="5 7" id="KW-0862">Zinc</keyword>
<feature type="binding site" evidence="7">
    <location>
        <position position="217"/>
    </location>
    <ligand>
        <name>Zn(2+)</name>
        <dbReference type="ChEBI" id="CHEBI:29105"/>
        <note>catalytic</note>
    </ligand>
</feature>
<dbReference type="Gene3D" id="3.90.132.10">
    <property type="entry name" value="Leishmanolysin , domain 2"/>
    <property type="match status" value="1"/>
</dbReference>
<proteinExistence type="inferred from homology"/>
<dbReference type="GO" id="GO:0004222">
    <property type="term" value="F:metalloendopeptidase activity"/>
    <property type="evidence" value="ECO:0007669"/>
    <property type="project" value="InterPro"/>
</dbReference>
<evidence type="ECO:0000256" key="1">
    <source>
        <dbReference type="ARBA" id="ARBA00005860"/>
    </source>
</evidence>
<dbReference type="GO" id="GO:0007155">
    <property type="term" value="P:cell adhesion"/>
    <property type="evidence" value="ECO:0007669"/>
    <property type="project" value="InterPro"/>
</dbReference>
<accession>A0A836CL50</accession>
<comment type="similarity">
    <text evidence="1">Belongs to the peptidase M8 family.</text>
</comment>
<dbReference type="InterPro" id="IPR001577">
    <property type="entry name" value="Peptidase_M8"/>
</dbReference>
<evidence type="ECO:0000256" key="7">
    <source>
        <dbReference type="PIRSR" id="PIRSR601577-2"/>
    </source>
</evidence>
<evidence type="ECO:0008006" key="10">
    <source>
        <dbReference type="Google" id="ProtNLM"/>
    </source>
</evidence>
<keyword evidence="4" id="KW-0378">Hydrolase</keyword>
<dbReference type="PANTHER" id="PTHR10942">
    <property type="entry name" value="LEISHMANOLYSIN-LIKE PEPTIDASE"/>
    <property type="match status" value="1"/>
</dbReference>
<dbReference type="SUPFAM" id="SSF55486">
    <property type="entry name" value="Metalloproteases ('zincins'), catalytic domain"/>
    <property type="match status" value="2"/>
</dbReference>
<protein>
    <recommendedName>
        <fullName evidence="10">Leishmanolysin</fullName>
    </recommendedName>
</protein>
<comment type="cofactor">
    <cofactor evidence="7">
        <name>Zn(2+)</name>
        <dbReference type="ChEBI" id="CHEBI:29105"/>
    </cofactor>
    <text evidence="7">Binds 1 zinc ion per subunit.</text>
</comment>
<dbReference type="Pfam" id="PF01457">
    <property type="entry name" value="Peptidase_M8"/>
    <property type="match status" value="1"/>
</dbReference>
<dbReference type="EMBL" id="JAFCMP010000035">
    <property type="protein sequence ID" value="KAG5190347.1"/>
    <property type="molecule type" value="Genomic_DNA"/>
</dbReference>
<comment type="caution">
    <text evidence="8">The sequence shown here is derived from an EMBL/GenBank/DDBJ whole genome shotgun (WGS) entry which is preliminary data.</text>
</comment>
<organism evidence="8 9">
    <name type="scientific">Tribonema minus</name>
    <dbReference type="NCBI Taxonomy" id="303371"/>
    <lineage>
        <taxon>Eukaryota</taxon>
        <taxon>Sar</taxon>
        <taxon>Stramenopiles</taxon>
        <taxon>Ochrophyta</taxon>
        <taxon>PX clade</taxon>
        <taxon>Xanthophyceae</taxon>
        <taxon>Tribonematales</taxon>
        <taxon>Tribonemataceae</taxon>
        <taxon>Tribonema</taxon>
    </lineage>
</organism>
<evidence type="ECO:0000313" key="8">
    <source>
        <dbReference type="EMBL" id="KAG5190347.1"/>
    </source>
</evidence>
<dbReference type="OrthoDB" id="527990at2759"/>
<evidence type="ECO:0000256" key="3">
    <source>
        <dbReference type="ARBA" id="ARBA00022723"/>
    </source>
</evidence>
<evidence type="ECO:0000313" key="9">
    <source>
        <dbReference type="Proteomes" id="UP000664859"/>
    </source>
</evidence>